<gene>
    <name evidence="2" type="ORF">ABID16_000313</name>
</gene>
<name>A0ABV2IU79_9HYPH</name>
<comment type="caution">
    <text evidence="2">The sequence shown here is derived from an EMBL/GenBank/DDBJ whole genome shotgun (WGS) entry which is preliminary data.</text>
</comment>
<sequence length="54" mass="5741">MSLTQVSSDESPRTMRPVAIFFFTAVFLVAGLLATTASFAVSPLEPRDVAISGH</sequence>
<evidence type="ECO:0000313" key="3">
    <source>
        <dbReference type="Proteomes" id="UP001549047"/>
    </source>
</evidence>
<reference evidence="2 3" key="1">
    <citation type="submission" date="2024-06" db="EMBL/GenBank/DDBJ databases">
        <title>Genomic Encyclopedia of Type Strains, Phase IV (KMG-IV): sequencing the most valuable type-strain genomes for metagenomic binning, comparative biology and taxonomic classification.</title>
        <authorList>
            <person name="Goeker M."/>
        </authorList>
    </citation>
    <scope>NUCLEOTIDE SEQUENCE [LARGE SCALE GENOMIC DNA]</scope>
    <source>
        <strain evidence="2 3">DSM 29780</strain>
    </source>
</reference>
<accession>A0ABV2IU79</accession>
<feature type="transmembrane region" description="Helical" evidence="1">
    <location>
        <begin position="20"/>
        <end position="41"/>
    </location>
</feature>
<protein>
    <submittedName>
        <fullName evidence="2">Uncharacterized protein</fullName>
    </submittedName>
</protein>
<keyword evidence="1" id="KW-1133">Transmembrane helix</keyword>
<evidence type="ECO:0000256" key="1">
    <source>
        <dbReference type="SAM" id="Phobius"/>
    </source>
</evidence>
<dbReference type="Proteomes" id="UP001549047">
    <property type="component" value="Unassembled WGS sequence"/>
</dbReference>
<evidence type="ECO:0000313" key="2">
    <source>
        <dbReference type="EMBL" id="MET3612008.1"/>
    </source>
</evidence>
<organism evidence="2 3">
    <name type="scientific">Rhizobium aquaticum</name>
    <dbReference type="NCBI Taxonomy" id="1549636"/>
    <lineage>
        <taxon>Bacteria</taxon>
        <taxon>Pseudomonadati</taxon>
        <taxon>Pseudomonadota</taxon>
        <taxon>Alphaproteobacteria</taxon>
        <taxon>Hyphomicrobiales</taxon>
        <taxon>Rhizobiaceae</taxon>
        <taxon>Rhizobium/Agrobacterium group</taxon>
        <taxon>Rhizobium</taxon>
    </lineage>
</organism>
<dbReference type="EMBL" id="JBEPMB010000001">
    <property type="protein sequence ID" value="MET3612008.1"/>
    <property type="molecule type" value="Genomic_DNA"/>
</dbReference>
<keyword evidence="3" id="KW-1185">Reference proteome</keyword>
<proteinExistence type="predicted"/>
<keyword evidence="1" id="KW-0812">Transmembrane</keyword>
<keyword evidence="1" id="KW-0472">Membrane</keyword>